<evidence type="ECO:0000256" key="10">
    <source>
        <dbReference type="SAM" id="SignalP"/>
    </source>
</evidence>
<evidence type="ECO:0000256" key="5">
    <source>
        <dbReference type="ARBA" id="ARBA00022723"/>
    </source>
</evidence>
<dbReference type="AlphaFoldDB" id="A0A4R0RG19"/>
<dbReference type="PANTHER" id="PTHR24305:SF166">
    <property type="entry name" value="CYTOCHROME P450 12A4, MITOCHONDRIAL-RELATED"/>
    <property type="match status" value="1"/>
</dbReference>
<keyword evidence="5 9" id="KW-0479">Metal-binding</keyword>
<dbReference type="PRINTS" id="PR00465">
    <property type="entry name" value="EP450IV"/>
</dbReference>
<sequence length="502" mass="56570">MPSLVTWCCLAPLVYVGIRAVQKLFTPGPFENVPGPKPVSRLLGNLPQFFDQQGWEFQRDLSESYGRVVKLSMPFGAKWLFVFDPKALHEIVIKHQDVYEETPIFRTGNALILGQGLLATIGDHHRQQRKMLNPSFAPGHLKEIFPLMLDVIHKLHQALSEQIAQDAPKELDMLDWTTRTALEAIGQCGLGYSFDPLTEHAQNPCGEAFKALEPTIFPMHVMRILLPYIVKIGSAQFRRRLLEWTPYPRLQRVREIVDTMDATAKEILRVKRAALERGDEELGRTVGQGKDILSTLHVQDKLREEITKMHAQLSQDGLDLTYDVLLGLPYLDAVCKETLRLFPAVPFIGRRTQEPITMRLSEPMTGVNGDAIDSIFIPVQSTVIIGIAASNTDRAIWGDDAHEWKPERWMSADSCKTDSSGTKVPGVYNNMMTFLGGGRTCIGYKFAEMEMKAILYTLLPSFRFDPPADKEICWNLAGILYPTVGKTSKKVEMPLKITLIRP</sequence>
<dbReference type="STRING" id="92696.A0A4R0RG19"/>
<dbReference type="GO" id="GO:0016705">
    <property type="term" value="F:oxidoreductase activity, acting on paired donors, with incorporation or reduction of molecular oxygen"/>
    <property type="evidence" value="ECO:0007669"/>
    <property type="project" value="InterPro"/>
</dbReference>
<dbReference type="PANTHER" id="PTHR24305">
    <property type="entry name" value="CYTOCHROME P450"/>
    <property type="match status" value="1"/>
</dbReference>
<evidence type="ECO:0000313" key="11">
    <source>
        <dbReference type="EMBL" id="TCD66192.1"/>
    </source>
</evidence>
<accession>A0A4R0RG19</accession>
<dbReference type="SUPFAM" id="SSF48264">
    <property type="entry name" value="Cytochrome P450"/>
    <property type="match status" value="1"/>
</dbReference>
<evidence type="ECO:0000256" key="8">
    <source>
        <dbReference type="ARBA" id="ARBA00023033"/>
    </source>
</evidence>
<comment type="cofactor">
    <cofactor evidence="1 9">
        <name>heme</name>
        <dbReference type="ChEBI" id="CHEBI:30413"/>
    </cofactor>
</comment>
<dbReference type="GO" id="GO:0020037">
    <property type="term" value="F:heme binding"/>
    <property type="evidence" value="ECO:0007669"/>
    <property type="project" value="InterPro"/>
</dbReference>
<keyword evidence="10" id="KW-0732">Signal</keyword>
<feature type="signal peptide" evidence="10">
    <location>
        <begin position="1"/>
        <end position="20"/>
    </location>
</feature>
<keyword evidence="6" id="KW-0560">Oxidoreductase</keyword>
<comment type="pathway">
    <text evidence="2">Secondary metabolite biosynthesis.</text>
</comment>
<protein>
    <submittedName>
        <fullName evidence="11">Cytochrome P450-dit2</fullName>
    </submittedName>
</protein>
<evidence type="ECO:0000256" key="1">
    <source>
        <dbReference type="ARBA" id="ARBA00001971"/>
    </source>
</evidence>
<name>A0A4R0RG19_9APHY</name>
<dbReference type="InterPro" id="IPR050121">
    <property type="entry name" value="Cytochrome_P450_monoxygenase"/>
</dbReference>
<reference evidence="11 12" key="1">
    <citation type="submission" date="2018-11" db="EMBL/GenBank/DDBJ databases">
        <title>Genome assembly of Steccherinum ochraceum LE-BIN_3174, the white-rot fungus of the Steccherinaceae family (The Residual Polyporoid clade, Polyporales, Basidiomycota).</title>
        <authorList>
            <person name="Fedorova T.V."/>
            <person name="Glazunova O.A."/>
            <person name="Landesman E.O."/>
            <person name="Moiseenko K.V."/>
            <person name="Psurtseva N.V."/>
            <person name="Savinova O.S."/>
            <person name="Shakhova N.V."/>
            <person name="Tyazhelova T.V."/>
            <person name="Vasina D.V."/>
        </authorList>
    </citation>
    <scope>NUCLEOTIDE SEQUENCE [LARGE SCALE GENOMIC DNA]</scope>
    <source>
        <strain evidence="11 12">LE-BIN_3174</strain>
    </source>
</reference>
<keyword evidence="4 9" id="KW-0349">Heme</keyword>
<dbReference type="PRINTS" id="PR00385">
    <property type="entry name" value="P450"/>
</dbReference>
<dbReference type="EMBL" id="RWJN01000146">
    <property type="protein sequence ID" value="TCD66192.1"/>
    <property type="molecule type" value="Genomic_DNA"/>
</dbReference>
<keyword evidence="12" id="KW-1185">Reference proteome</keyword>
<keyword evidence="7 9" id="KW-0408">Iron</keyword>
<evidence type="ECO:0000313" key="12">
    <source>
        <dbReference type="Proteomes" id="UP000292702"/>
    </source>
</evidence>
<comment type="caution">
    <text evidence="11">The sequence shown here is derived from an EMBL/GenBank/DDBJ whole genome shotgun (WGS) entry which is preliminary data.</text>
</comment>
<dbReference type="Gene3D" id="1.10.630.10">
    <property type="entry name" value="Cytochrome P450"/>
    <property type="match status" value="2"/>
</dbReference>
<evidence type="ECO:0000256" key="3">
    <source>
        <dbReference type="ARBA" id="ARBA00010617"/>
    </source>
</evidence>
<dbReference type="GO" id="GO:0004497">
    <property type="term" value="F:monooxygenase activity"/>
    <property type="evidence" value="ECO:0007669"/>
    <property type="project" value="UniProtKB-KW"/>
</dbReference>
<dbReference type="Pfam" id="PF00067">
    <property type="entry name" value="p450"/>
    <property type="match status" value="2"/>
</dbReference>
<evidence type="ECO:0000256" key="6">
    <source>
        <dbReference type="ARBA" id="ARBA00023002"/>
    </source>
</evidence>
<dbReference type="GO" id="GO:0005506">
    <property type="term" value="F:iron ion binding"/>
    <property type="evidence" value="ECO:0007669"/>
    <property type="project" value="InterPro"/>
</dbReference>
<evidence type="ECO:0000256" key="9">
    <source>
        <dbReference type="PIRSR" id="PIRSR602403-1"/>
    </source>
</evidence>
<gene>
    <name evidence="11" type="primary">DIT2_5</name>
    <name evidence="11" type="ORF">EIP91_001686</name>
</gene>
<dbReference type="InterPro" id="IPR036396">
    <property type="entry name" value="Cyt_P450_sf"/>
</dbReference>
<feature type="binding site" description="axial binding residue" evidence="9">
    <location>
        <position position="441"/>
    </location>
    <ligand>
        <name>heme</name>
        <dbReference type="ChEBI" id="CHEBI:30413"/>
    </ligand>
    <ligandPart>
        <name>Fe</name>
        <dbReference type="ChEBI" id="CHEBI:18248"/>
    </ligandPart>
</feature>
<evidence type="ECO:0000256" key="2">
    <source>
        <dbReference type="ARBA" id="ARBA00005179"/>
    </source>
</evidence>
<keyword evidence="8" id="KW-0503">Monooxygenase</keyword>
<organism evidence="11 12">
    <name type="scientific">Steccherinum ochraceum</name>
    <dbReference type="NCBI Taxonomy" id="92696"/>
    <lineage>
        <taxon>Eukaryota</taxon>
        <taxon>Fungi</taxon>
        <taxon>Dikarya</taxon>
        <taxon>Basidiomycota</taxon>
        <taxon>Agaricomycotina</taxon>
        <taxon>Agaricomycetes</taxon>
        <taxon>Polyporales</taxon>
        <taxon>Steccherinaceae</taxon>
        <taxon>Steccherinum</taxon>
    </lineage>
</organism>
<dbReference type="InterPro" id="IPR001128">
    <property type="entry name" value="Cyt_P450"/>
</dbReference>
<evidence type="ECO:0000256" key="4">
    <source>
        <dbReference type="ARBA" id="ARBA00022617"/>
    </source>
</evidence>
<dbReference type="OrthoDB" id="1470350at2759"/>
<comment type="similarity">
    <text evidence="3">Belongs to the cytochrome P450 family.</text>
</comment>
<proteinExistence type="inferred from homology"/>
<feature type="chain" id="PRO_5020299136" evidence="10">
    <location>
        <begin position="21"/>
        <end position="502"/>
    </location>
</feature>
<dbReference type="InterPro" id="IPR002403">
    <property type="entry name" value="Cyt_P450_E_grp-IV"/>
</dbReference>
<evidence type="ECO:0000256" key="7">
    <source>
        <dbReference type="ARBA" id="ARBA00023004"/>
    </source>
</evidence>
<dbReference type="Proteomes" id="UP000292702">
    <property type="component" value="Unassembled WGS sequence"/>
</dbReference>